<dbReference type="InterPro" id="IPR037185">
    <property type="entry name" value="EmrE-like"/>
</dbReference>
<dbReference type="SUPFAM" id="SSF103481">
    <property type="entry name" value="Multidrug resistance efflux transporter EmrE"/>
    <property type="match status" value="2"/>
</dbReference>
<keyword evidence="1" id="KW-1133">Transmembrane helix</keyword>
<dbReference type="InterPro" id="IPR000620">
    <property type="entry name" value="EamA_dom"/>
</dbReference>
<feature type="transmembrane region" description="Helical" evidence="1">
    <location>
        <begin position="102"/>
        <end position="120"/>
    </location>
</feature>
<dbReference type="RefSeq" id="WP_054357818.1">
    <property type="nucleotide sequence ID" value="NZ_LJYW01000001.1"/>
</dbReference>
<dbReference type="PANTHER" id="PTHR22911:SF135">
    <property type="entry name" value="BLR4310 PROTEIN"/>
    <property type="match status" value="1"/>
</dbReference>
<dbReference type="AlphaFoldDB" id="A0A0P6VN46"/>
<feature type="transmembrane region" description="Helical" evidence="1">
    <location>
        <begin position="273"/>
        <end position="290"/>
    </location>
</feature>
<dbReference type="Pfam" id="PF00892">
    <property type="entry name" value="EamA"/>
    <property type="match status" value="1"/>
</dbReference>
<dbReference type="Gene3D" id="1.10.3730.20">
    <property type="match status" value="1"/>
</dbReference>
<gene>
    <name evidence="3" type="ORF">ABB55_04940</name>
</gene>
<dbReference type="EMBL" id="LJYW01000001">
    <property type="protein sequence ID" value="KPL51656.1"/>
    <property type="molecule type" value="Genomic_DNA"/>
</dbReference>
<name>A0A0P6VN46_9HYPH</name>
<evidence type="ECO:0000256" key="1">
    <source>
        <dbReference type="SAM" id="Phobius"/>
    </source>
</evidence>
<comment type="caution">
    <text evidence="3">The sequence shown here is derived from an EMBL/GenBank/DDBJ whole genome shotgun (WGS) entry which is preliminary data.</text>
</comment>
<feature type="transmembrane region" description="Helical" evidence="1">
    <location>
        <begin position="127"/>
        <end position="146"/>
    </location>
</feature>
<evidence type="ECO:0000313" key="3">
    <source>
        <dbReference type="EMBL" id="KPL51656.1"/>
    </source>
</evidence>
<keyword evidence="1" id="KW-0812">Transmembrane</keyword>
<evidence type="ECO:0000259" key="2">
    <source>
        <dbReference type="Pfam" id="PF00892"/>
    </source>
</evidence>
<feature type="transmembrane region" description="Helical" evidence="1">
    <location>
        <begin position="220"/>
        <end position="238"/>
    </location>
</feature>
<feature type="transmembrane region" description="Helical" evidence="1">
    <location>
        <begin position="181"/>
        <end position="200"/>
    </location>
</feature>
<dbReference type="GO" id="GO:0016020">
    <property type="term" value="C:membrane"/>
    <property type="evidence" value="ECO:0007669"/>
    <property type="project" value="InterPro"/>
</dbReference>
<feature type="transmembrane region" description="Helical" evidence="1">
    <location>
        <begin position="12"/>
        <end position="32"/>
    </location>
</feature>
<feature type="transmembrane region" description="Helical" evidence="1">
    <location>
        <begin position="152"/>
        <end position="169"/>
    </location>
</feature>
<proteinExistence type="predicted"/>
<feature type="transmembrane region" description="Helical" evidence="1">
    <location>
        <begin position="78"/>
        <end position="96"/>
    </location>
</feature>
<feature type="transmembrane region" description="Helical" evidence="1">
    <location>
        <begin position="44"/>
        <end position="66"/>
    </location>
</feature>
<reference evidence="3 4" key="1">
    <citation type="submission" date="2015-09" db="EMBL/GenBank/DDBJ databases">
        <authorList>
            <person name="Jackson K.R."/>
            <person name="Lunt B.L."/>
            <person name="Fisher J.N.B."/>
            <person name="Gardner A.V."/>
            <person name="Bailey M.E."/>
            <person name="Deus L.M."/>
            <person name="Earl A.S."/>
            <person name="Gibby P.D."/>
            <person name="Hartmann K.A."/>
            <person name="Liu J.E."/>
            <person name="Manci A.M."/>
            <person name="Nielsen D.A."/>
            <person name="Solomon M.B."/>
            <person name="Breakwell D.P."/>
            <person name="Burnett S.H."/>
            <person name="Grose J.H."/>
        </authorList>
    </citation>
    <scope>NUCLEOTIDE SEQUENCE [LARGE SCALE GENOMIC DNA]</scope>
    <source>
        <strain evidence="3 4">16</strain>
    </source>
</reference>
<sequence length="308" mass="32815">MPAAPRDNARGILAMNAASVAFIVGDSIVKAVSTAMPLGQIMVLRGAVASALLVALCLWTGAFAAWRTLFHPTLGYRLVGEIGATLLYVTALMYMPLGNATAIFQVTPLAITAAAALFLGETVGWRRWTAILVGFGGVLIIIRPGFAGFDRSAFLVLGAVFFVVLRDLATSQMPAGVPTPLAVLNTASAVMITGFVLIPFEGIFSRYTEWQPVSDRHAGLLALAGCVLVLGYMLLTFAMRVGDMSVVAPFRYALLIWSFLAGLIFFGDVPDRWTLLGAAIVVMTGIYSFQRERLRARAQRAAASGPVP</sequence>
<feature type="transmembrane region" description="Helical" evidence="1">
    <location>
        <begin position="250"/>
        <end position="267"/>
    </location>
</feature>
<keyword evidence="4" id="KW-1185">Reference proteome</keyword>
<keyword evidence="1" id="KW-0472">Membrane</keyword>
<dbReference type="Proteomes" id="UP000048984">
    <property type="component" value="Unassembled WGS sequence"/>
</dbReference>
<feature type="domain" description="EamA" evidence="2">
    <location>
        <begin position="11"/>
        <end position="142"/>
    </location>
</feature>
<dbReference type="PANTHER" id="PTHR22911">
    <property type="entry name" value="ACYL-MALONYL CONDENSING ENZYME-RELATED"/>
    <property type="match status" value="1"/>
</dbReference>
<evidence type="ECO:0000313" key="4">
    <source>
        <dbReference type="Proteomes" id="UP000048984"/>
    </source>
</evidence>
<organism evidence="3 4">
    <name type="scientific">Prosthecodimorpha hirschii</name>
    <dbReference type="NCBI Taxonomy" id="665126"/>
    <lineage>
        <taxon>Bacteria</taxon>
        <taxon>Pseudomonadati</taxon>
        <taxon>Pseudomonadota</taxon>
        <taxon>Alphaproteobacteria</taxon>
        <taxon>Hyphomicrobiales</taxon>
        <taxon>Ancalomicrobiaceae</taxon>
        <taxon>Prosthecodimorpha</taxon>
    </lineage>
</organism>
<reference evidence="3 4" key="2">
    <citation type="submission" date="2015-10" db="EMBL/GenBank/DDBJ databases">
        <title>Draft Genome Sequence of Prosthecomicrobium hirschii ATCC 27832.</title>
        <authorList>
            <person name="Daniel J."/>
            <person name="Givan S.A."/>
            <person name="Brun Y.V."/>
            <person name="Brown P.J."/>
        </authorList>
    </citation>
    <scope>NUCLEOTIDE SEQUENCE [LARGE SCALE GENOMIC DNA]</scope>
    <source>
        <strain evidence="3 4">16</strain>
    </source>
</reference>
<protein>
    <recommendedName>
        <fullName evidence="2">EamA domain-containing protein</fullName>
    </recommendedName>
</protein>
<accession>A0A0P6VN46</accession>
<dbReference type="STRING" id="665126.ABB55_04940"/>